<dbReference type="InterPro" id="IPR052046">
    <property type="entry name" value="GH57_Enzymes"/>
</dbReference>
<dbReference type="InterPro" id="IPR027291">
    <property type="entry name" value="Glyco_hydro_38_N_sf"/>
</dbReference>
<evidence type="ECO:0000313" key="6">
    <source>
        <dbReference type="EMBL" id="APB32695.1"/>
    </source>
</evidence>
<dbReference type="CDD" id="cd10797">
    <property type="entry name" value="GH57N_APU_like_1"/>
    <property type="match status" value="1"/>
</dbReference>
<evidence type="ECO:0000256" key="2">
    <source>
        <dbReference type="ARBA" id="ARBA00023277"/>
    </source>
</evidence>
<reference evidence="6 7" key="1">
    <citation type="submission" date="2016-10" db="EMBL/GenBank/DDBJ databases">
        <title>Description of Gloeomargarita lithophora gen. nov., sp. nov., a thylakoid-bearing basal-branching cyanobacterium with intracellular carbonates, and proposal for Gloeomargaritales ord. nov.</title>
        <authorList>
            <person name="Moreira D."/>
            <person name="Tavera R."/>
            <person name="Benzerara K."/>
            <person name="Skouri-Panet F."/>
            <person name="Couradeau E."/>
            <person name="Gerard E."/>
            <person name="Loussert C."/>
            <person name="Novelo E."/>
            <person name="Zivanovic Y."/>
            <person name="Lopez-Garcia P."/>
        </authorList>
    </citation>
    <scope>NUCLEOTIDE SEQUENCE [LARGE SCALE GENOMIC DNA]</scope>
    <source>
        <strain evidence="6 7">D10</strain>
    </source>
</reference>
<evidence type="ECO:0000256" key="3">
    <source>
        <dbReference type="RuleBase" id="RU361196"/>
    </source>
</evidence>
<proteinExistence type="inferred from homology"/>
<dbReference type="GO" id="GO:0005975">
    <property type="term" value="P:carbohydrate metabolic process"/>
    <property type="evidence" value="ECO:0007669"/>
    <property type="project" value="InterPro"/>
</dbReference>
<name>A0A1J0A9U5_9CYAN</name>
<dbReference type="PANTHER" id="PTHR36306">
    <property type="entry name" value="ALPHA-AMYLASE-RELATED-RELATED"/>
    <property type="match status" value="1"/>
</dbReference>
<feature type="region of interest" description="Disordered" evidence="4">
    <location>
        <begin position="840"/>
        <end position="861"/>
    </location>
</feature>
<keyword evidence="2 3" id="KW-0119">Carbohydrate metabolism</keyword>
<dbReference type="Gene3D" id="3.20.110.10">
    <property type="entry name" value="Glycoside hydrolase 38, N terminal domain"/>
    <property type="match status" value="1"/>
</dbReference>
<dbReference type="Proteomes" id="UP000180235">
    <property type="component" value="Chromosome"/>
</dbReference>
<accession>A0A1J0A9U5</accession>
<feature type="domain" description="Glycoside hydrolase family 57 N-terminal" evidence="5">
    <location>
        <begin position="107"/>
        <end position="300"/>
    </location>
</feature>
<evidence type="ECO:0000256" key="4">
    <source>
        <dbReference type="SAM" id="MobiDB-lite"/>
    </source>
</evidence>
<comment type="similarity">
    <text evidence="1 3">Belongs to the glycosyl hydrolase 57 family.</text>
</comment>
<sequence length="861" mass="98709">METTQVYVTIHGHFYQPPRENPYLEAIERQEGASPFHDWNERIFHECYRPNAFARVLGESGEILDIANNFEYLSFNIGPTLFNWLERYDLETYQRIIEADRRSCQRLNGHGNAIAQVYNHIIMPLASTQDKLTQVRWAKQDFISRFGRAPEGIWLAETAIDYETLAVLVAEGFKFTIIAPSQAQRCRPLDTQDWYEVGGGQIDPTRPYLCRIPDDILPEWGTQREIAIFVYDGPISGDMGFGETLNSSHNLTGRLGMAVQPGRTQLIAVATDGETFGHHKKGAEKTIAYALTRDIPQRGWQVTNFAHYLSLHPPDWEIIIKPRTAWSCAHGIERWRSDCGCGGGGGWHQKWRAPLRQSLDWLAQQLDALYEEWAGEWLVDPWGARDAYIEVIRERTQERNQRFLAHQQRYPLTGEEQVDVLRLLEMQRYRLFMFTSCGWFFDELSRPEGTQILRYAARAMELVREVTGQDLEAEFRKRLALAPSNLPQYVNGEMVYQQRVETARVTVTQVAAHYGISSLYTQYPRQEQIYCYNIEQNDYQIHRLGTLTLALGELSITSVINWEEKHLVMAVLHLGGWDFHCCLQEFTHRKTYQHLRQQLLETFHQGSGAQTVLAMGRLFDSATCYGLPDIFSQERQRIIGLLAQNTLTQLDQLYSQVYRENYGVIMAFRRDHLCVPQELQVAAAITLSQRVMSLLRRLELETSNPLHDGPPNGTVYIHELHSLTQEVQQVGVRLDIQEGRQIIERLLLTWLEELLTRLPAHLLGIGVQRWQKLFTLAEHLPLPPQMERIQERYFTACCQGQLGAELLALAPLVRVAPPSCSTEPWLKPRTTVDRYLPPTVDAPGATVATRPPAGGGAPGKF</sequence>
<dbReference type="AlphaFoldDB" id="A0A1J0A9U5"/>
<gene>
    <name evidence="6" type="ORF">GlitD10_0384</name>
</gene>
<evidence type="ECO:0000256" key="1">
    <source>
        <dbReference type="ARBA" id="ARBA00006821"/>
    </source>
</evidence>
<dbReference type="PANTHER" id="PTHR36306:SF3">
    <property type="entry name" value="GLYCOSIDE HYDROLASE FAMILY 57"/>
    <property type="match status" value="1"/>
</dbReference>
<dbReference type="STRING" id="1188229.GlitD10_0384"/>
<dbReference type="SUPFAM" id="SSF88713">
    <property type="entry name" value="Glycoside hydrolase/deacetylase"/>
    <property type="match status" value="1"/>
</dbReference>
<dbReference type="OrthoDB" id="9757977at2"/>
<evidence type="ECO:0000259" key="5">
    <source>
        <dbReference type="Pfam" id="PF03065"/>
    </source>
</evidence>
<protein>
    <submittedName>
        <fullName evidence="6">Alpha-amylase/alpha-mannosidase</fullName>
    </submittedName>
</protein>
<dbReference type="InterPro" id="IPR021923">
    <property type="entry name" value="DUF3536"/>
</dbReference>
<dbReference type="EMBL" id="CP017675">
    <property type="protein sequence ID" value="APB32695.1"/>
    <property type="molecule type" value="Genomic_DNA"/>
</dbReference>
<dbReference type="InterPro" id="IPR011330">
    <property type="entry name" value="Glyco_hydro/deAcase_b/a-brl"/>
</dbReference>
<keyword evidence="7" id="KW-1185">Reference proteome</keyword>
<dbReference type="Pfam" id="PF03065">
    <property type="entry name" value="Glyco_hydro_57"/>
    <property type="match status" value="1"/>
</dbReference>
<dbReference type="InterPro" id="IPR004300">
    <property type="entry name" value="Glyco_hydro_57_N"/>
</dbReference>
<dbReference type="GO" id="GO:0003824">
    <property type="term" value="F:catalytic activity"/>
    <property type="evidence" value="ECO:0007669"/>
    <property type="project" value="InterPro"/>
</dbReference>
<dbReference type="RefSeq" id="WP_071453386.1">
    <property type="nucleotide sequence ID" value="NZ_CP017675.1"/>
</dbReference>
<evidence type="ECO:0000313" key="7">
    <source>
        <dbReference type="Proteomes" id="UP000180235"/>
    </source>
</evidence>
<dbReference type="Pfam" id="PF12055">
    <property type="entry name" value="DUF3536"/>
    <property type="match status" value="1"/>
</dbReference>
<organism evidence="6 7">
    <name type="scientific">Gloeomargarita lithophora Alchichica-D10</name>
    <dbReference type="NCBI Taxonomy" id="1188229"/>
    <lineage>
        <taxon>Bacteria</taxon>
        <taxon>Bacillati</taxon>
        <taxon>Cyanobacteriota</taxon>
        <taxon>Cyanophyceae</taxon>
        <taxon>Gloeomargaritales</taxon>
        <taxon>Gloeomargaritaceae</taxon>
        <taxon>Gloeomargarita</taxon>
    </lineage>
</organism>
<feature type="compositionally biased region" description="Low complexity" evidence="4">
    <location>
        <begin position="842"/>
        <end position="852"/>
    </location>
</feature>
<dbReference type="KEGG" id="glt:GlitD10_0384"/>